<keyword evidence="3" id="KW-0812">Transmembrane</keyword>
<dbReference type="InterPro" id="IPR051906">
    <property type="entry name" value="TolC-like"/>
</dbReference>
<evidence type="ECO:0008006" key="10">
    <source>
        <dbReference type="Google" id="ProtNLM"/>
    </source>
</evidence>
<evidence type="ECO:0000256" key="5">
    <source>
        <dbReference type="ARBA" id="ARBA00023237"/>
    </source>
</evidence>
<proteinExistence type="predicted"/>
<dbReference type="AlphaFoldDB" id="A0A1F6GMV4"/>
<comment type="subcellular location">
    <subcellularLocation>
        <location evidence="1">Cell outer membrane</location>
    </subcellularLocation>
</comment>
<comment type="caution">
    <text evidence="8">The sequence shown here is derived from an EMBL/GenBank/DDBJ whole genome shotgun (WGS) entry which is preliminary data.</text>
</comment>
<feature type="chain" id="PRO_5009524724" description="Transporter" evidence="7">
    <location>
        <begin position="22"/>
        <end position="519"/>
    </location>
</feature>
<dbReference type="SUPFAM" id="SSF56954">
    <property type="entry name" value="Outer membrane efflux proteins (OEP)"/>
    <property type="match status" value="1"/>
</dbReference>
<evidence type="ECO:0000256" key="1">
    <source>
        <dbReference type="ARBA" id="ARBA00004442"/>
    </source>
</evidence>
<evidence type="ECO:0000313" key="8">
    <source>
        <dbReference type="EMBL" id="OGG99444.1"/>
    </source>
</evidence>
<protein>
    <recommendedName>
        <fullName evidence="10">Transporter</fullName>
    </recommendedName>
</protein>
<name>A0A1F6GMV4_9PROT</name>
<dbReference type="EMBL" id="MFNF01000057">
    <property type="protein sequence ID" value="OGG99444.1"/>
    <property type="molecule type" value="Genomic_DNA"/>
</dbReference>
<keyword evidence="2" id="KW-1134">Transmembrane beta strand</keyword>
<evidence type="ECO:0000256" key="7">
    <source>
        <dbReference type="SAM" id="SignalP"/>
    </source>
</evidence>
<feature type="coiled-coil region" evidence="6">
    <location>
        <begin position="408"/>
        <end position="446"/>
    </location>
</feature>
<dbReference type="PANTHER" id="PTHR30026:SF20">
    <property type="entry name" value="OUTER MEMBRANE PROTEIN TOLC"/>
    <property type="match status" value="1"/>
</dbReference>
<dbReference type="GO" id="GO:0009279">
    <property type="term" value="C:cell outer membrane"/>
    <property type="evidence" value="ECO:0007669"/>
    <property type="project" value="UniProtKB-SubCell"/>
</dbReference>
<evidence type="ECO:0000256" key="4">
    <source>
        <dbReference type="ARBA" id="ARBA00023136"/>
    </source>
</evidence>
<dbReference type="Proteomes" id="UP000177583">
    <property type="component" value="Unassembled WGS sequence"/>
</dbReference>
<sequence length="519" mass="57596">MKLKVWALGLALLGFVPSLSAQGKLDPEILKELQVVHKDGKDVFLVSLRSILKLAAQRAPQLEVIQNSVSAARGNSEAALEMEPIQWTNKVTQSRSVSNYSFPTGGSSATYLTLLGTNQEVVSSGLKQKTKLGISYGLTYQKTTSLPQLATIASAGEAVGTYTDLVDKVQADALIAEVNIPLFQDFGEVNEVVGQKAEIAYQTTFWQGKKQREQLLGQVASVYWDLVLVHENLVALQHALDLAQSFHKENLTRFELGALDPTEVKLSETQLVLAKKNLFSEQVRKKEIEDQIRLVLGLTELVVEYEPTEKLEPKPVAKDPAAMLEKALAADADLALLKEQIRANRLDLISAQNGTATNLDLNLQYQLNSFSLAQSPSRSGFSDPGLAGYQVGLTWSVPLFDRRPQEKLGQAQLEQESLRLEYQNAKDQLELALTKTLRNLELAKQSIDLSRQGQELNRQLLEKERLRFKLGQTTTYRVGQVQQDLLNAELSFTAAKVAYEKTYLALLFLTDEFDSTYGL</sequence>
<dbReference type="Gene3D" id="1.20.1600.10">
    <property type="entry name" value="Outer membrane efflux proteins (OEP)"/>
    <property type="match status" value="1"/>
</dbReference>
<keyword evidence="6" id="KW-0175">Coiled coil</keyword>
<keyword evidence="7" id="KW-0732">Signal</keyword>
<keyword evidence="4" id="KW-0472">Membrane</keyword>
<evidence type="ECO:0000256" key="6">
    <source>
        <dbReference type="SAM" id="Coils"/>
    </source>
</evidence>
<evidence type="ECO:0000313" key="9">
    <source>
        <dbReference type="Proteomes" id="UP000177583"/>
    </source>
</evidence>
<dbReference type="GO" id="GO:0015288">
    <property type="term" value="F:porin activity"/>
    <property type="evidence" value="ECO:0007669"/>
    <property type="project" value="TreeGrafter"/>
</dbReference>
<evidence type="ECO:0000256" key="3">
    <source>
        <dbReference type="ARBA" id="ARBA00022692"/>
    </source>
</evidence>
<feature type="signal peptide" evidence="7">
    <location>
        <begin position="1"/>
        <end position="21"/>
    </location>
</feature>
<dbReference type="GO" id="GO:1990281">
    <property type="term" value="C:efflux pump complex"/>
    <property type="evidence" value="ECO:0007669"/>
    <property type="project" value="TreeGrafter"/>
</dbReference>
<reference evidence="8 9" key="1">
    <citation type="journal article" date="2016" name="Nat. Commun.">
        <title>Thousands of microbial genomes shed light on interconnected biogeochemical processes in an aquifer system.</title>
        <authorList>
            <person name="Anantharaman K."/>
            <person name="Brown C.T."/>
            <person name="Hug L.A."/>
            <person name="Sharon I."/>
            <person name="Castelle C.J."/>
            <person name="Probst A.J."/>
            <person name="Thomas B.C."/>
            <person name="Singh A."/>
            <person name="Wilkins M.J."/>
            <person name="Karaoz U."/>
            <person name="Brodie E.L."/>
            <person name="Williams K.H."/>
            <person name="Hubbard S.S."/>
            <person name="Banfield J.F."/>
        </authorList>
    </citation>
    <scope>NUCLEOTIDE SEQUENCE [LARGE SCALE GENOMIC DNA]</scope>
</reference>
<evidence type="ECO:0000256" key="2">
    <source>
        <dbReference type="ARBA" id="ARBA00022452"/>
    </source>
</evidence>
<accession>A0A1F6GMV4</accession>
<organism evidence="8 9">
    <name type="scientific">Candidatus Lambdaproteobacteria bacterium RIFOXYD2_FULL_56_26</name>
    <dbReference type="NCBI Taxonomy" id="1817773"/>
    <lineage>
        <taxon>Bacteria</taxon>
        <taxon>Pseudomonadati</taxon>
        <taxon>Pseudomonadota</taxon>
        <taxon>Candidatus Lambdaproteobacteria</taxon>
    </lineage>
</organism>
<dbReference type="PANTHER" id="PTHR30026">
    <property type="entry name" value="OUTER MEMBRANE PROTEIN TOLC"/>
    <property type="match status" value="1"/>
</dbReference>
<gene>
    <name evidence="8" type="ORF">A2557_12675</name>
</gene>
<dbReference type="GO" id="GO:0015562">
    <property type="term" value="F:efflux transmembrane transporter activity"/>
    <property type="evidence" value="ECO:0007669"/>
    <property type="project" value="InterPro"/>
</dbReference>
<keyword evidence="5" id="KW-0998">Cell outer membrane</keyword>